<dbReference type="Pfam" id="PF22608">
    <property type="entry name" value="DNAX_ATPase_lid"/>
    <property type="match status" value="1"/>
</dbReference>
<dbReference type="GO" id="GO:0046872">
    <property type="term" value="F:metal ion binding"/>
    <property type="evidence" value="ECO:0007669"/>
    <property type="project" value="UniProtKB-KW"/>
</dbReference>
<dbReference type="Gene3D" id="3.40.50.300">
    <property type="entry name" value="P-loop containing nucleotide triphosphate hydrolases"/>
    <property type="match status" value="1"/>
</dbReference>
<keyword evidence="2 11" id="KW-0808">Transferase</keyword>
<dbReference type="RefSeq" id="WP_175504522.1">
    <property type="nucleotide sequence ID" value="NZ_CP054840.1"/>
</dbReference>
<dbReference type="Pfam" id="PF13177">
    <property type="entry name" value="DNA_pol3_delta2"/>
    <property type="match status" value="1"/>
</dbReference>
<dbReference type="PANTHER" id="PTHR11669">
    <property type="entry name" value="REPLICATION FACTOR C / DNA POLYMERASE III GAMMA-TAU SUBUNIT"/>
    <property type="match status" value="1"/>
</dbReference>
<evidence type="ECO:0000256" key="8">
    <source>
        <dbReference type="ARBA" id="ARBA00022840"/>
    </source>
</evidence>
<dbReference type="InterPro" id="IPR022754">
    <property type="entry name" value="DNA_pol_III_gamma-3"/>
</dbReference>
<dbReference type="InterPro" id="IPR003593">
    <property type="entry name" value="AAA+_ATPase"/>
</dbReference>
<evidence type="ECO:0000256" key="2">
    <source>
        <dbReference type="ARBA" id="ARBA00022679"/>
    </source>
</evidence>
<feature type="domain" description="AAA+ ATPase" evidence="13">
    <location>
        <begin position="37"/>
        <end position="184"/>
    </location>
</feature>
<dbReference type="KEGG" id="aant:HUK68_12895"/>
<evidence type="ECO:0000256" key="4">
    <source>
        <dbReference type="ARBA" id="ARBA00022705"/>
    </source>
</evidence>
<comment type="catalytic activity">
    <reaction evidence="10 11">
        <text>DNA(n) + a 2'-deoxyribonucleoside 5'-triphosphate = DNA(n+1) + diphosphate</text>
        <dbReference type="Rhea" id="RHEA:22508"/>
        <dbReference type="Rhea" id="RHEA-COMP:17339"/>
        <dbReference type="Rhea" id="RHEA-COMP:17340"/>
        <dbReference type="ChEBI" id="CHEBI:33019"/>
        <dbReference type="ChEBI" id="CHEBI:61560"/>
        <dbReference type="ChEBI" id="CHEBI:173112"/>
        <dbReference type="EC" id="2.7.7.7"/>
    </reaction>
</comment>
<comment type="function">
    <text evidence="11">DNA polymerase III is a complex, multichain enzyme responsible for most of the replicative synthesis in bacteria. This DNA polymerase also exhibits 3' to 5' exonuclease activity.</text>
</comment>
<keyword evidence="15" id="KW-1185">Reference proteome</keyword>
<dbReference type="Pfam" id="PF12170">
    <property type="entry name" value="DNA_pol3_tau_5"/>
    <property type="match status" value="1"/>
</dbReference>
<dbReference type="GO" id="GO:0005524">
    <property type="term" value="F:ATP binding"/>
    <property type="evidence" value="ECO:0007669"/>
    <property type="project" value="UniProtKB-KW"/>
</dbReference>
<keyword evidence="3 11" id="KW-0548">Nucleotidyltransferase</keyword>
<dbReference type="PANTHER" id="PTHR11669:SF0">
    <property type="entry name" value="PROTEIN STICHEL-LIKE 2"/>
    <property type="match status" value="1"/>
</dbReference>
<organism evidence="14 15">
    <name type="scientific">Comamonas antarctica</name>
    <dbReference type="NCBI Taxonomy" id="2743470"/>
    <lineage>
        <taxon>Bacteria</taxon>
        <taxon>Pseudomonadati</taxon>
        <taxon>Pseudomonadota</taxon>
        <taxon>Betaproteobacteria</taxon>
        <taxon>Burkholderiales</taxon>
        <taxon>Comamonadaceae</taxon>
        <taxon>Comamonas</taxon>
    </lineage>
</organism>
<dbReference type="Gene3D" id="1.20.272.10">
    <property type="match status" value="1"/>
</dbReference>
<dbReference type="GO" id="GO:0009360">
    <property type="term" value="C:DNA polymerase III complex"/>
    <property type="evidence" value="ECO:0007669"/>
    <property type="project" value="InterPro"/>
</dbReference>
<evidence type="ECO:0000256" key="10">
    <source>
        <dbReference type="ARBA" id="ARBA00049244"/>
    </source>
</evidence>
<name>A0A6N1X7H4_9BURK</name>
<comment type="subunit">
    <text evidence="11">DNA polymerase III contains a core (composed of alpha, epsilon and theta chains) that associates with a tau subunit. This core dimerizes to form the POLIII' complex. PolIII' associates with the gamma complex (composed of gamma, delta, delta', psi and chi chains) and with the beta chain to form the complete DNA polymerase III complex.</text>
</comment>
<dbReference type="InterPro" id="IPR045085">
    <property type="entry name" value="HLD_clamp_pol_III_gamma_tau"/>
</dbReference>
<dbReference type="InterPro" id="IPR027417">
    <property type="entry name" value="P-loop_NTPase"/>
</dbReference>
<keyword evidence="7" id="KW-0862">Zinc</keyword>
<dbReference type="CDD" id="cd00009">
    <property type="entry name" value="AAA"/>
    <property type="match status" value="1"/>
</dbReference>
<dbReference type="SUPFAM" id="SSF52540">
    <property type="entry name" value="P-loop containing nucleoside triphosphate hydrolases"/>
    <property type="match status" value="1"/>
</dbReference>
<evidence type="ECO:0000259" key="13">
    <source>
        <dbReference type="SMART" id="SM00382"/>
    </source>
</evidence>
<feature type="compositionally biased region" description="Pro residues" evidence="12">
    <location>
        <begin position="429"/>
        <end position="441"/>
    </location>
</feature>
<keyword evidence="8 11" id="KW-0067">ATP-binding</keyword>
<evidence type="ECO:0000256" key="9">
    <source>
        <dbReference type="ARBA" id="ARBA00022932"/>
    </source>
</evidence>
<evidence type="ECO:0000256" key="12">
    <source>
        <dbReference type="SAM" id="MobiDB-lite"/>
    </source>
</evidence>
<dbReference type="AlphaFoldDB" id="A0A6N1X7H4"/>
<evidence type="ECO:0000256" key="11">
    <source>
        <dbReference type="RuleBase" id="RU364063"/>
    </source>
</evidence>
<dbReference type="NCBIfam" id="NF005942">
    <property type="entry name" value="PRK07994.1"/>
    <property type="match status" value="1"/>
</dbReference>
<dbReference type="InterPro" id="IPR021029">
    <property type="entry name" value="DNA_pol_III_tau_dom-5"/>
</dbReference>
<gene>
    <name evidence="11 14" type="primary">dnaX</name>
    <name evidence="14" type="ORF">HUK68_12895</name>
</gene>
<accession>A0A6N1X7H4</accession>
<dbReference type="FunFam" id="3.40.50.300:FF:000014">
    <property type="entry name" value="DNA polymerase III subunit gamma/tau"/>
    <property type="match status" value="1"/>
</dbReference>
<dbReference type="GO" id="GO:0003887">
    <property type="term" value="F:DNA-directed DNA polymerase activity"/>
    <property type="evidence" value="ECO:0007669"/>
    <property type="project" value="UniProtKB-KW"/>
</dbReference>
<evidence type="ECO:0000256" key="3">
    <source>
        <dbReference type="ARBA" id="ARBA00022695"/>
    </source>
</evidence>
<dbReference type="Proteomes" id="UP000509579">
    <property type="component" value="Chromosome"/>
</dbReference>
<feature type="region of interest" description="Disordered" evidence="12">
    <location>
        <begin position="510"/>
        <end position="538"/>
    </location>
</feature>
<evidence type="ECO:0000313" key="15">
    <source>
        <dbReference type="Proteomes" id="UP000509579"/>
    </source>
</evidence>
<dbReference type="InterPro" id="IPR050238">
    <property type="entry name" value="DNA_Rep/Repair_Clamp_Loader"/>
</dbReference>
<evidence type="ECO:0000256" key="1">
    <source>
        <dbReference type="ARBA" id="ARBA00006360"/>
    </source>
</evidence>
<feature type="region of interest" description="Disordered" evidence="12">
    <location>
        <begin position="412"/>
        <end position="448"/>
    </location>
</feature>
<protein>
    <recommendedName>
        <fullName evidence="11">DNA polymerase III subunit gamma/tau</fullName>
        <ecNumber evidence="11">2.7.7.7</ecNumber>
    </recommendedName>
</protein>
<evidence type="ECO:0000313" key="14">
    <source>
        <dbReference type="EMBL" id="QKV53716.1"/>
    </source>
</evidence>
<evidence type="ECO:0000256" key="6">
    <source>
        <dbReference type="ARBA" id="ARBA00022741"/>
    </source>
</evidence>
<dbReference type="Gene3D" id="1.10.8.60">
    <property type="match status" value="1"/>
</dbReference>
<dbReference type="EMBL" id="CP054840">
    <property type="protein sequence ID" value="QKV53716.1"/>
    <property type="molecule type" value="Genomic_DNA"/>
</dbReference>
<sequence>MSYLVLARKYRPRNFSEMVGQEHVVQALSNALTQQRLHHAYLFTGTRGVGKTTVSRILAKSLNCQGPDGQGGITATPCGVCAACTEIDSGRFPDYTELDAASNRGVDEVQGLLEQAVYKPVQGRFKVFMIDEVHMLTNTAFNAMLKTLEEPPEYLKFVLATTDPQKVPMTVLSRCLQFNLRPMAPETVLDHLGQVLAAENIPAEPQALRLLARAARGSMRDALSLTDQAIAFGSGQLLEAGVRQMLGSVDRSHVFRLIAALAEGDGRSVVETADALRLNGLSAASTLEEMAAVLQRMAVLQAVPQMAQDASDPEAAAIARLAQAMPADETQLLYSICLHGRAELGLAPDEYAALTMALLRLLAFKAPAEKKTPAIAETAPALAPTPVPAPVSAPIAVPKALPVRAEPPAPGPLAPPVAPARPVAAPAMAPAPQPAPTPGPRPRPEPAERQPLAEAVVLPDDGYGESLGMDSVEFAPIDVPPWEPLPETVAMARAPARAVPRQAAAPDVEYETESAPAALARPAWTPSEPSGEPVQTTPEGDRWFAAVQQLVASEAITALVRELALQSQLMACDGDHWTLCVQRQSLNQATARERLRAALAEAGLAQQLSVEIGAVTDTPARRNAAAAQQRQRLAEEIVMNDPLVQTLMREHGARIVPGSIKPA</sequence>
<dbReference type="GO" id="GO:0003677">
    <property type="term" value="F:DNA binding"/>
    <property type="evidence" value="ECO:0007669"/>
    <property type="project" value="InterPro"/>
</dbReference>
<comment type="similarity">
    <text evidence="1 11">Belongs to the DnaX/STICHEL family.</text>
</comment>
<dbReference type="SUPFAM" id="SSF48019">
    <property type="entry name" value="post-AAA+ oligomerization domain-like"/>
    <property type="match status" value="1"/>
</dbReference>
<reference evidence="14 15" key="1">
    <citation type="submission" date="2020-06" db="EMBL/GenBank/DDBJ databases">
        <title>Acidovorax antarctica sp. nov., isolated from Corinth ice sheet soil, Antarctic Fields Peninsula.</title>
        <authorList>
            <person name="Xu Q."/>
            <person name="Peng F."/>
        </authorList>
    </citation>
    <scope>NUCLEOTIDE SEQUENCE [LARGE SCALE GENOMIC DNA]</scope>
    <source>
        <strain evidence="14 15">16-35-5</strain>
    </source>
</reference>
<dbReference type="Gene3D" id="3.30.300.150">
    <property type="entry name" value="DNA polymerase III, tau subunit, domain V"/>
    <property type="match status" value="1"/>
</dbReference>
<dbReference type="InterPro" id="IPR008921">
    <property type="entry name" value="DNA_pol3_clamp-load_cplx_C"/>
</dbReference>
<dbReference type="SMART" id="SM00382">
    <property type="entry name" value="AAA"/>
    <property type="match status" value="1"/>
</dbReference>
<keyword evidence="6 11" id="KW-0547">Nucleotide-binding</keyword>
<dbReference type="EC" id="2.7.7.7" evidence="11"/>
<keyword evidence="5" id="KW-0479">Metal-binding</keyword>
<dbReference type="FunFam" id="1.10.8.60:FF:000013">
    <property type="entry name" value="DNA polymerase III subunit gamma/tau"/>
    <property type="match status" value="1"/>
</dbReference>
<dbReference type="InterPro" id="IPR038249">
    <property type="entry name" value="PolIII_tau_V_sf"/>
</dbReference>
<dbReference type="InterPro" id="IPR012763">
    <property type="entry name" value="DNA_pol_III_sug/sutau_N"/>
</dbReference>
<dbReference type="NCBIfam" id="TIGR02397">
    <property type="entry name" value="dnaX_nterm"/>
    <property type="match status" value="1"/>
</dbReference>
<dbReference type="CDD" id="cd18137">
    <property type="entry name" value="HLD_clamp_pol_III_gamma_tau"/>
    <property type="match status" value="1"/>
</dbReference>
<keyword evidence="4 11" id="KW-0235">DNA replication</keyword>
<keyword evidence="9 11" id="KW-0239">DNA-directed DNA polymerase</keyword>
<proteinExistence type="inferred from homology"/>
<evidence type="ECO:0000256" key="7">
    <source>
        <dbReference type="ARBA" id="ARBA00022833"/>
    </source>
</evidence>
<dbReference type="GO" id="GO:0006261">
    <property type="term" value="P:DNA-templated DNA replication"/>
    <property type="evidence" value="ECO:0007669"/>
    <property type="project" value="TreeGrafter"/>
</dbReference>
<evidence type="ECO:0000256" key="5">
    <source>
        <dbReference type="ARBA" id="ARBA00022723"/>
    </source>
</evidence>
<dbReference type="Pfam" id="PF12169">
    <property type="entry name" value="DNA_pol3_gamma3"/>
    <property type="match status" value="1"/>
</dbReference>